<keyword evidence="8" id="KW-0547">Nucleotide-binding</keyword>
<dbReference type="PRINTS" id="PR00344">
    <property type="entry name" value="BCTRLSENSOR"/>
</dbReference>
<evidence type="ECO:0000256" key="5">
    <source>
        <dbReference type="ARBA" id="ARBA00022475"/>
    </source>
</evidence>
<evidence type="ECO:0000256" key="4">
    <source>
        <dbReference type="ARBA" id="ARBA00012438"/>
    </source>
</evidence>
<dbReference type="Pfam" id="PF00072">
    <property type="entry name" value="Response_reg"/>
    <property type="match status" value="1"/>
</dbReference>
<dbReference type="SUPFAM" id="SSF55874">
    <property type="entry name" value="ATPase domain of HSP90 chaperone/DNA topoisomerase II/histidine kinase"/>
    <property type="match status" value="1"/>
</dbReference>
<keyword evidence="7 16" id="KW-0808">Transferase</keyword>
<dbReference type="CDD" id="cd00082">
    <property type="entry name" value="HisKA"/>
    <property type="match status" value="1"/>
</dbReference>
<dbReference type="InterPro" id="IPR036890">
    <property type="entry name" value="HATPase_C_sf"/>
</dbReference>
<dbReference type="InterPro" id="IPR003594">
    <property type="entry name" value="HATPase_dom"/>
</dbReference>
<dbReference type="InterPro" id="IPR005467">
    <property type="entry name" value="His_kinase_dom"/>
</dbReference>
<dbReference type="Gene3D" id="3.40.50.2300">
    <property type="match status" value="1"/>
</dbReference>
<dbReference type="SMART" id="SM00448">
    <property type="entry name" value="REC"/>
    <property type="match status" value="1"/>
</dbReference>
<dbReference type="SUPFAM" id="SSF52172">
    <property type="entry name" value="CheY-like"/>
    <property type="match status" value="1"/>
</dbReference>
<dbReference type="Gene3D" id="1.10.287.130">
    <property type="match status" value="1"/>
</dbReference>
<dbReference type="Pfam" id="PF13185">
    <property type="entry name" value="GAF_2"/>
    <property type="match status" value="1"/>
</dbReference>
<dbReference type="Gene3D" id="3.30.450.40">
    <property type="match status" value="1"/>
</dbReference>
<dbReference type="FunFam" id="3.30.565.10:FF:000023">
    <property type="entry name" value="PAS domain-containing sensor histidine kinase"/>
    <property type="match status" value="1"/>
</dbReference>
<dbReference type="PANTHER" id="PTHR43547:SF2">
    <property type="entry name" value="HYBRID SIGNAL TRANSDUCTION HISTIDINE KINASE C"/>
    <property type="match status" value="1"/>
</dbReference>
<dbReference type="GO" id="GO:0045121">
    <property type="term" value="C:membrane raft"/>
    <property type="evidence" value="ECO:0007669"/>
    <property type="project" value="UniProtKB-SubCell"/>
</dbReference>
<dbReference type="InterPro" id="IPR004358">
    <property type="entry name" value="Sig_transdc_His_kin-like_C"/>
</dbReference>
<dbReference type="OrthoDB" id="500345at2"/>
<dbReference type="GO" id="GO:0005886">
    <property type="term" value="C:plasma membrane"/>
    <property type="evidence" value="ECO:0007669"/>
    <property type="project" value="UniProtKB-SubCell"/>
</dbReference>
<dbReference type="SUPFAM" id="SSF47384">
    <property type="entry name" value="Homodimeric domain of signal transducing histidine kinase"/>
    <property type="match status" value="1"/>
</dbReference>
<evidence type="ECO:0000313" key="16">
    <source>
        <dbReference type="EMBL" id="ACK69900.1"/>
    </source>
</evidence>
<dbReference type="GO" id="GO:0005524">
    <property type="term" value="F:ATP binding"/>
    <property type="evidence" value="ECO:0007669"/>
    <property type="project" value="UniProtKB-KW"/>
</dbReference>
<dbReference type="PANTHER" id="PTHR43547">
    <property type="entry name" value="TWO-COMPONENT HISTIDINE KINASE"/>
    <property type="match status" value="1"/>
</dbReference>
<dbReference type="InterPro" id="IPR036097">
    <property type="entry name" value="HisK_dim/P_sf"/>
</dbReference>
<keyword evidence="11" id="KW-0902">Two-component regulatory system</keyword>
<dbReference type="RefSeq" id="WP_012598845.1">
    <property type="nucleotide sequence ID" value="NC_011729.1"/>
</dbReference>
<accession>B7K8E0</accession>
<evidence type="ECO:0000256" key="12">
    <source>
        <dbReference type="ARBA" id="ARBA00023136"/>
    </source>
</evidence>
<evidence type="ECO:0000256" key="13">
    <source>
        <dbReference type="PROSITE-ProRule" id="PRU00169"/>
    </source>
</evidence>
<dbReference type="InterPro" id="IPR029016">
    <property type="entry name" value="GAF-like_dom_sf"/>
</dbReference>
<sequence length="585" mass="65394">MNQEQISVFDPQKQTVQSSWSGRSEILLTQQNKILKMIATGQPLLEILDQIINFMEKESGNALCSVLLLEKDGSKLRWGSAPSLPEEYNRDVDGLLVGPCNGSCGTAVHRGEMVMVSDIANDPLWHSARTLALNHGLKACTSVPIFNSKKEVVGTFAFYYRQSQHPTQYDFQLIEVAQSLAGIAIERQLMDEERNQLLKNEHSARLEAEQLNQIKDEFLMMLSHELRTPLTAILGWSQLLKKGLITQKNKVDKALETIERNAKLESKLVDDLLDVSRILANKLILKKEPIDLEFIIKLTLDSILLTAQAKEITIKTLIQSPNLKVWGDKQRLQQVFWHLLSNAIKFTGEGGVITITLTQDNERAKIIIHDTGQGIKPELLPFVFKRFWQADSSSQRIAGGLGIGLSIAHRLVELHNGQIQAESLGEEKGATFTVILPLQHSENPAHLGLNNSDKIKPPQNPLKGYRILIVDDEPDTLKLATVALKAYGSNVKAVETAEEAVSLVKCWNPNLVISDLAMPGTNGYELLRRLQESDHFNLKVIALTAYVSEEEKNRALAAGFKHYLSKPIEPEKLIAEVFQVITHQN</sequence>
<keyword evidence="9 16" id="KW-0418">Kinase</keyword>
<feature type="domain" description="Response regulatory" evidence="15">
    <location>
        <begin position="466"/>
        <end position="581"/>
    </location>
</feature>
<gene>
    <name evidence="16" type="ordered locus">PCC7424_1458</name>
</gene>
<dbReference type="SMART" id="SM00387">
    <property type="entry name" value="HATPase_c"/>
    <property type="match status" value="1"/>
</dbReference>
<name>B7K8E0_GLOC7</name>
<dbReference type="EC" id="2.7.13.3" evidence="4"/>
<feature type="domain" description="Histidine kinase" evidence="14">
    <location>
        <begin position="221"/>
        <end position="440"/>
    </location>
</feature>
<evidence type="ECO:0000256" key="3">
    <source>
        <dbReference type="ARBA" id="ARBA00004314"/>
    </source>
</evidence>
<dbReference type="eggNOG" id="COG2203">
    <property type="taxonomic scope" value="Bacteria"/>
</dbReference>
<feature type="modified residue" description="4-aspartylphosphate" evidence="13">
    <location>
        <position position="515"/>
    </location>
</feature>
<dbReference type="InterPro" id="IPR001789">
    <property type="entry name" value="Sig_transdc_resp-reg_receiver"/>
</dbReference>
<comment type="subcellular location">
    <subcellularLocation>
        <location evidence="2">Cell membrane</location>
    </subcellularLocation>
    <subcellularLocation>
        <location evidence="3">Membrane raft</location>
        <topology evidence="3">Multi-pass membrane protein</topology>
    </subcellularLocation>
</comment>
<dbReference type="InterPro" id="IPR003018">
    <property type="entry name" value="GAF"/>
</dbReference>
<dbReference type="EMBL" id="CP001291">
    <property type="protein sequence ID" value="ACK69900.1"/>
    <property type="molecule type" value="Genomic_DNA"/>
</dbReference>
<evidence type="ECO:0000259" key="15">
    <source>
        <dbReference type="PROSITE" id="PS50110"/>
    </source>
</evidence>
<dbReference type="InterPro" id="IPR003661">
    <property type="entry name" value="HisK_dim/P_dom"/>
</dbReference>
<dbReference type="SMART" id="SM00065">
    <property type="entry name" value="GAF"/>
    <property type="match status" value="1"/>
</dbReference>
<organism evidence="16 17">
    <name type="scientific">Gloeothece citriformis (strain PCC 7424)</name>
    <name type="common">Cyanothece sp. (strain PCC 7424)</name>
    <dbReference type="NCBI Taxonomy" id="65393"/>
    <lineage>
        <taxon>Bacteria</taxon>
        <taxon>Bacillati</taxon>
        <taxon>Cyanobacteriota</taxon>
        <taxon>Cyanophyceae</taxon>
        <taxon>Oscillatoriophycideae</taxon>
        <taxon>Chroococcales</taxon>
        <taxon>Aphanothecaceae</taxon>
        <taxon>Gloeothece</taxon>
        <taxon>Gloeothece citriformis</taxon>
    </lineage>
</organism>
<dbReference type="SMART" id="SM00388">
    <property type="entry name" value="HisKA"/>
    <property type="match status" value="1"/>
</dbReference>
<dbReference type="InterPro" id="IPR011006">
    <property type="entry name" value="CheY-like_superfamily"/>
</dbReference>
<evidence type="ECO:0000256" key="9">
    <source>
        <dbReference type="ARBA" id="ARBA00022777"/>
    </source>
</evidence>
<keyword evidence="17" id="KW-1185">Reference proteome</keyword>
<evidence type="ECO:0000313" key="17">
    <source>
        <dbReference type="Proteomes" id="UP000002384"/>
    </source>
</evidence>
<dbReference type="eggNOG" id="COG2205">
    <property type="taxonomic scope" value="Bacteria"/>
</dbReference>
<dbReference type="AlphaFoldDB" id="B7K8E0"/>
<evidence type="ECO:0000256" key="1">
    <source>
        <dbReference type="ARBA" id="ARBA00000085"/>
    </source>
</evidence>
<keyword evidence="6 13" id="KW-0597">Phosphoprotein</keyword>
<keyword evidence="10" id="KW-0067">ATP-binding</keyword>
<dbReference type="Proteomes" id="UP000002384">
    <property type="component" value="Chromosome"/>
</dbReference>
<evidence type="ECO:0000256" key="10">
    <source>
        <dbReference type="ARBA" id="ARBA00022840"/>
    </source>
</evidence>
<dbReference type="PROSITE" id="PS50109">
    <property type="entry name" value="HIS_KIN"/>
    <property type="match status" value="1"/>
</dbReference>
<evidence type="ECO:0000256" key="2">
    <source>
        <dbReference type="ARBA" id="ARBA00004236"/>
    </source>
</evidence>
<keyword evidence="5" id="KW-1003">Cell membrane</keyword>
<evidence type="ECO:0000256" key="11">
    <source>
        <dbReference type="ARBA" id="ARBA00023012"/>
    </source>
</evidence>
<keyword evidence="12" id="KW-0472">Membrane</keyword>
<reference evidence="17" key="1">
    <citation type="journal article" date="2011" name="MBio">
        <title>Novel metabolic attributes of the genus Cyanothece, comprising a group of unicellular nitrogen-fixing Cyanobacteria.</title>
        <authorList>
            <person name="Bandyopadhyay A."/>
            <person name="Elvitigala T."/>
            <person name="Welsh E."/>
            <person name="Stockel J."/>
            <person name="Liberton M."/>
            <person name="Min H."/>
            <person name="Sherman L.A."/>
            <person name="Pakrasi H.B."/>
        </authorList>
    </citation>
    <scope>NUCLEOTIDE SEQUENCE [LARGE SCALE GENOMIC DNA]</scope>
    <source>
        <strain evidence="17">PCC 7424</strain>
    </source>
</reference>
<comment type="catalytic activity">
    <reaction evidence="1">
        <text>ATP + protein L-histidine = ADP + protein N-phospho-L-histidine.</text>
        <dbReference type="EC" id="2.7.13.3"/>
    </reaction>
</comment>
<dbReference type="Gene3D" id="3.30.565.10">
    <property type="entry name" value="Histidine kinase-like ATPase, C-terminal domain"/>
    <property type="match status" value="1"/>
</dbReference>
<evidence type="ECO:0000256" key="7">
    <source>
        <dbReference type="ARBA" id="ARBA00022679"/>
    </source>
</evidence>
<proteinExistence type="predicted"/>
<dbReference type="STRING" id="65393.PCC7424_1458"/>
<dbReference type="KEGG" id="cyc:PCC7424_1458"/>
<dbReference type="HOGENOM" id="CLU_000445_114_15_3"/>
<dbReference type="GO" id="GO:0000155">
    <property type="term" value="F:phosphorelay sensor kinase activity"/>
    <property type="evidence" value="ECO:0007669"/>
    <property type="project" value="InterPro"/>
</dbReference>
<protein>
    <recommendedName>
        <fullName evidence="4">histidine kinase</fullName>
        <ecNumber evidence="4">2.7.13.3</ecNumber>
    </recommendedName>
</protein>
<evidence type="ECO:0000256" key="6">
    <source>
        <dbReference type="ARBA" id="ARBA00022553"/>
    </source>
</evidence>
<evidence type="ECO:0000259" key="14">
    <source>
        <dbReference type="PROSITE" id="PS50109"/>
    </source>
</evidence>
<dbReference type="Pfam" id="PF02518">
    <property type="entry name" value="HATPase_c"/>
    <property type="match status" value="1"/>
</dbReference>
<dbReference type="PROSITE" id="PS50110">
    <property type="entry name" value="RESPONSE_REGULATORY"/>
    <property type="match status" value="1"/>
</dbReference>
<dbReference type="FunFam" id="1.10.287.130:FF:000001">
    <property type="entry name" value="Two-component sensor histidine kinase"/>
    <property type="match status" value="1"/>
</dbReference>
<dbReference type="Pfam" id="PF00512">
    <property type="entry name" value="HisKA"/>
    <property type="match status" value="1"/>
</dbReference>
<dbReference type="SUPFAM" id="SSF55781">
    <property type="entry name" value="GAF domain-like"/>
    <property type="match status" value="1"/>
</dbReference>
<dbReference type="eggNOG" id="COG0745">
    <property type="taxonomic scope" value="Bacteria"/>
</dbReference>
<evidence type="ECO:0000256" key="8">
    <source>
        <dbReference type="ARBA" id="ARBA00022741"/>
    </source>
</evidence>